<gene>
    <name evidence="3" type="ORF">KUTeg_004953</name>
</gene>
<sequence>MSDSEDEAPDKQLKIVIMGDGSSGKTSVATRYSQEQFGKQYKQTIGLDFFLKRIILPGTKISCGVHVALQVWDIGGQTLGGKMLDNYIYGSNGILLVYDITNHASFENVEDWYNAVKKVFGRDTRMPHMALVGNKIDLEHMRTVKVEKHQKYAQERGMSSHFVSAKTGDSVSLCFQRIAAEILGIKLTKPEVEQHQRVVKAEIIQYKNEAVAKPVVNSTKSSLCSIQ</sequence>
<comment type="similarity">
    <text evidence="1">Belongs to the small GTPase superfamily. Rab family.</text>
</comment>
<dbReference type="EMBL" id="JARBDR010000246">
    <property type="protein sequence ID" value="KAJ8317049.1"/>
    <property type="molecule type" value="Genomic_DNA"/>
</dbReference>
<keyword evidence="2" id="KW-0547">Nucleotide-binding</keyword>
<dbReference type="PANTHER" id="PTHR47978">
    <property type="match status" value="1"/>
</dbReference>
<evidence type="ECO:0000313" key="3">
    <source>
        <dbReference type="EMBL" id="KAJ8317049.1"/>
    </source>
</evidence>
<accession>A0ABQ9FID1</accession>
<dbReference type="Pfam" id="PF00071">
    <property type="entry name" value="Ras"/>
    <property type="match status" value="1"/>
</dbReference>
<reference evidence="3 4" key="1">
    <citation type="submission" date="2022-12" db="EMBL/GenBank/DDBJ databases">
        <title>Chromosome-level genome of Tegillarca granosa.</title>
        <authorList>
            <person name="Kim J."/>
        </authorList>
    </citation>
    <scope>NUCLEOTIDE SEQUENCE [LARGE SCALE GENOMIC DNA]</scope>
    <source>
        <strain evidence="3">Teg-2019</strain>
        <tissue evidence="3">Adductor muscle</tissue>
    </source>
</reference>
<dbReference type="SMART" id="SM00173">
    <property type="entry name" value="RAS"/>
    <property type="match status" value="1"/>
</dbReference>
<dbReference type="NCBIfam" id="TIGR00231">
    <property type="entry name" value="small_GTP"/>
    <property type="match status" value="1"/>
</dbReference>
<evidence type="ECO:0000256" key="2">
    <source>
        <dbReference type="ARBA" id="ARBA00022741"/>
    </source>
</evidence>
<comment type="caution">
    <text evidence="3">The sequence shown here is derived from an EMBL/GenBank/DDBJ whole genome shotgun (WGS) entry which is preliminary data.</text>
</comment>
<evidence type="ECO:0000256" key="1">
    <source>
        <dbReference type="ARBA" id="ARBA00006270"/>
    </source>
</evidence>
<dbReference type="Proteomes" id="UP001217089">
    <property type="component" value="Unassembled WGS sequence"/>
</dbReference>
<dbReference type="PROSITE" id="PS51419">
    <property type="entry name" value="RAB"/>
    <property type="match status" value="1"/>
</dbReference>
<name>A0ABQ9FID1_TEGGR</name>
<dbReference type="Gene3D" id="3.40.50.300">
    <property type="entry name" value="P-loop containing nucleotide triphosphate hydrolases"/>
    <property type="match status" value="1"/>
</dbReference>
<dbReference type="SMART" id="SM00175">
    <property type="entry name" value="RAB"/>
    <property type="match status" value="1"/>
</dbReference>
<dbReference type="PRINTS" id="PR00449">
    <property type="entry name" value="RASTRNSFRMNG"/>
</dbReference>
<dbReference type="SMART" id="SM00176">
    <property type="entry name" value="RAN"/>
    <property type="match status" value="1"/>
</dbReference>
<dbReference type="InterPro" id="IPR027417">
    <property type="entry name" value="P-loop_NTPase"/>
</dbReference>
<dbReference type="PROSITE" id="PS51420">
    <property type="entry name" value="RHO"/>
    <property type="match status" value="1"/>
</dbReference>
<dbReference type="InterPro" id="IPR005225">
    <property type="entry name" value="Small_GTP-bd"/>
</dbReference>
<evidence type="ECO:0000313" key="4">
    <source>
        <dbReference type="Proteomes" id="UP001217089"/>
    </source>
</evidence>
<protein>
    <recommendedName>
        <fullName evidence="5">Ras-related protein Rab-28</fullName>
    </recommendedName>
</protein>
<organism evidence="3 4">
    <name type="scientific">Tegillarca granosa</name>
    <name type="common">Malaysian cockle</name>
    <name type="synonym">Anadara granosa</name>
    <dbReference type="NCBI Taxonomy" id="220873"/>
    <lineage>
        <taxon>Eukaryota</taxon>
        <taxon>Metazoa</taxon>
        <taxon>Spiralia</taxon>
        <taxon>Lophotrochozoa</taxon>
        <taxon>Mollusca</taxon>
        <taxon>Bivalvia</taxon>
        <taxon>Autobranchia</taxon>
        <taxon>Pteriomorphia</taxon>
        <taxon>Arcoida</taxon>
        <taxon>Arcoidea</taxon>
        <taxon>Arcidae</taxon>
        <taxon>Tegillarca</taxon>
    </lineage>
</organism>
<keyword evidence="4" id="KW-1185">Reference proteome</keyword>
<evidence type="ECO:0008006" key="5">
    <source>
        <dbReference type="Google" id="ProtNLM"/>
    </source>
</evidence>
<dbReference type="SUPFAM" id="SSF52540">
    <property type="entry name" value="P-loop containing nucleoside triphosphate hydrolases"/>
    <property type="match status" value="1"/>
</dbReference>
<proteinExistence type="inferred from homology"/>
<dbReference type="SMART" id="SM00174">
    <property type="entry name" value="RHO"/>
    <property type="match status" value="1"/>
</dbReference>
<dbReference type="PROSITE" id="PS51421">
    <property type="entry name" value="RAS"/>
    <property type="match status" value="1"/>
</dbReference>
<dbReference type="InterPro" id="IPR001806">
    <property type="entry name" value="Small_GTPase"/>
</dbReference>